<dbReference type="GO" id="GO:0003677">
    <property type="term" value="F:DNA binding"/>
    <property type="evidence" value="ECO:0007669"/>
    <property type="project" value="InterPro"/>
</dbReference>
<name>A0A4D7JR48_9BACT</name>
<sequence>MYPNSEGEKGLTQEELAKRSGVSLRTIQRIEKGQTHPNQFTHKQLSEALNANINNLKVKPTQKSDIELLKLMNISALSLILVPYGNIIFQSILLYKNRNKIRFYSIGKRIFSFQILWTLTTSFILLVSAFWQVEITRILGSKSFPVLLMIYGIATLVNCVVIVSQQRKLFKNKILIYTFTPSIF</sequence>
<dbReference type="CDD" id="cd00093">
    <property type="entry name" value="HTH_XRE"/>
    <property type="match status" value="1"/>
</dbReference>
<feature type="domain" description="HTH cro/C1-type" evidence="2">
    <location>
        <begin position="8"/>
        <end position="56"/>
    </location>
</feature>
<keyword evidence="4" id="KW-1185">Reference proteome</keyword>
<dbReference type="Pfam" id="PF01381">
    <property type="entry name" value="HTH_3"/>
    <property type="match status" value="1"/>
</dbReference>
<accession>A0A4D7JR48</accession>
<reference evidence="3 4" key="1">
    <citation type="submission" date="2018-04" db="EMBL/GenBank/DDBJ databases">
        <title>Complete genome uncultured novel isolate.</title>
        <authorList>
            <person name="Merlino G."/>
        </authorList>
    </citation>
    <scope>NUCLEOTIDE SEQUENCE [LARGE SCALE GENOMIC DNA]</scope>
    <source>
        <strain evidence="4">R1DC9</strain>
    </source>
</reference>
<dbReference type="AlphaFoldDB" id="A0A4D7JR48"/>
<dbReference type="EMBL" id="CP028923">
    <property type="protein sequence ID" value="QCK17137.1"/>
    <property type="molecule type" value="Genomic_DNA"/>
</dbReference>
<evidence type="ECO:0000313" key="4">
    <source>
        <dbReference type="Proteomes" id="UP000298616"/>
    </source>
</evidence>
<dbReference type="Proteomes" id="UP000298616">
    <property type="component" value="Chromosome"/>
</dbReference>
<organism evidence="3 4">
    <name type="scientific">Mangrovivirga cuniculi</name>
    <dbReference type="NCBI Taxonomy" id="2715131"/>
    <lineage>
        <taxon>Bacteria</taxon>
        <taxon>Pseudomonadati</taxon>
        <taxon>Bacteroidota</taxon>
        <taxon>Cytophagia</taxon>
        <taxon>Cytophagales</taxon>
        <taxon>Mangrovivirgaceae</taxon>
        <taxon>Mangrovivirga</taxon>
    </lineage>
</organism>
<dbReference type="SMART" id="SM00530">
    <property type="entry name" value="HTH_XRE"/>
    <property type="match status" value="1"/>
</dbReference>
<keyword evidence="1" id="KW-0472">Membrane</keyword>
<evidence type="ECO:0000313" key="3">
    <source>
        <dbReference type="EMBL" id="QCK17137.1"/>
    </source>
</evidence>
<feature type="transmembrane region" description="Helical" evidence="1">
    <location>
        <begin position="110"/>
        <end position="131"/>
    </location>
</feature>
<dbReference type="KEGG" id="fpf:DCC35_18510"/>
<dbReference type="PROSITE" id="PS50943">
    <property type="entry name" value="HTH_CROC1"/>
    <property type="match status" value="1"/>
</dbReference>
<dbReference type="SUPFAM" id="SSF47413">
    <property type="entry name" value="lambda repressor-like DNA-binding domains"/>
    <property type="match status" value="1"/>
</dbReference>
<dbReference type="InterPro" id="IPR001387">
    <property type="entry name" value="Cro/C1-type_HTH"/>
</dbReference>
<evidence type="ECO:0000259" key="2">
    <source>
        <dbReference type="PROSITE" id="PS50943"/>
    </source>
</evidence>
<feature type="transmembrane region" description="Helical" evidence="1">
    <location>
        <begin position="71"/>
        <end position="89"/>
    </location>
</feature>
<protein>
    <submittedName>
        <fullName evidence="3">XRE family transcriptional regulator</fullName>
    </submittedName>
</protein>
<dbReference type="Gene3D" id="1.10.260.40">
    <property type="entry name" value="lambda repressor-like DNA-binding domains"/>
    <property type="match status" value="1"/>
</dbReference>
<dbReference type="InterPro" id="IPR010982">
    <property type="entry name" value="Lambda_DNA-bd_dom_sf"/>
</dbReference>
<gene>
    <name evidence="3" type="ORF">DCC35_18510</name>
</gene>
<proteinExistence type="predicted"/>
<feature type="transmembrane region" description="Helical" evidence="1">
    <location>
        <begin position="143"/>
        <end position="163"/>
    </location>
</feature>
<keyword evidence="1" id="KW-0812">Transmembrane</keyword>
<keyword evidence="1" id="KW-1133">Transmembrane helix</keyword>
<dbReference type="OrthoDB" id="1357763at2"/>
<evidence type="ECO:0000256" key="1">
    <source>
        <dbReference type="SAM" id="Phobius"/>
    </source>
</evidence>